<evidence type="ECO:0000313" key="1">
    <source>
        <dbReference type="EMBL" id="TCO68846.1"/>
    </source>
</evidence>
<organism evidence="1 2">
    <name type="scientific">Rhodovulum euryhalinum</name>
    <dbReference type="NCBI Taxonomy" id="35805"/>
    <lineage>
        <taxon>Bacteria</taxon>
        <taxon>Pseudomonadati</taxon>
        <taxon>Pseudomonadota</taxon>
        <taxon>Alphaproteobacteria</taxon>
        <taxon>Rhodobacterales</taxon>
        <taxon>Paracoccaceae</taxon>
        <taxon>Rhodovulum</taxon>
    </lineage>
</organism>
<gene>
    <name evidence="1" type="ORF">EV655_12224</name>
</gene>
<keyword evidence="2" id="KW-1185">Reference proteome</keyword>
<proteinExistence type="predicted"/>
<name>A0A4R2KET3_9RHOB</name>
<reference evidence="1 2" key="1">
    <citation type="submission" date="2019-03" db="EMBL/GenBank/DDBJ databases">
        <title>Genomic Encyclopedia of Type Strains, Phase IV (KMG-IV): sequencing the most valuable type-strain genomes for metagenomic binning, comparative biology and taxonomic classification.</title>
        <authorList>
            <person name="Goeker M."/>
        </authorList>
    </citation>
    <scope>NUCLEOTIDE SEQUENCE [LARGE SCALE GENOMIC DNA]</scope>
    <source>
        <strain evidence="1 2">DSM 4868</strain>
    </source>
</reference>
<protein>
    <submittedName>
        <fullName evidence="1">Uncharacterized protein</fullName>
    </submittedName>
</protein>
<accession>A0A4R2KET3</accession>
<sequence>MSEILTKSRARNIFYGGSLAFKAIRDQLEGHPLAQLPDVSAGLGYMPFQPVLRWV</sequence>
<dbReference type="AlphaFoldDB" id="A0A4R2KET3"/>
<dbReference type="Proteomes" id="UP000295142">
    <property type="component" value="Unassembled WGS sequence"/>
</dbReference>
<comment type="caution">
    <text evidence="1">The sequence shown here is derived from an EMBL/GenBank/DDBJ whole genome shotgun (WGS) entry which is preliminary data.</text>
</comment>
<evidence type="ECO:0000313" key="2">
    <source>
        <dbReference type="Proteomes" id="UP000295142"/>
    </source>
</evidence>
<dbReference type="EMBL" id="SLWW01000022">
    <property type="protein sequence ID" value="TCO68846.1"/>
    <property type="molecule type" value="Genomic_DNA"/>
</dbReference>